<dbReference type="Proteomes" id="UP000661858">
    <property type="component" value="Unassembled WGS sequence"/>
</dbReference>
<evidence type="ECO:0000259" key="8">
    <source>
        <dbReference type="Pfam" id="PF00082"/>
    </source>
</evidence>
<reference evidence="9" key="1">
    <citation type="submission" date="2021-01" db="EMBL/GenBank/DDBJ databases">
        <title>WGS of actinomycetes isolated from Thailand.</title>
        <authorList>
            <person name="Thawai C."/>
        </authorList>
    </citation>
    <scope>NUCLEOTIDE SEQUENCE</scope>
    <source>
        <strain evidence="9">RCU-197</strain>
    </source>
</reference>
<evidence type="ECO:0000313" key="9">
    <source>
        <dbReference type="EMBL" id="MBL1084920.1"/>
    </source>
</evidence>
<evidence type="ECO:0000256" key="5">
    <source>
        <dbReference type="PROSITE-ProRule" id="PRU01240"/>
    </source>
</evidence>
<keyword evidence="7" id="KW-0472">Membrane</keyword>
<dbReference type="Pfam" id="PF00082">
    <property type="entry name" value="Peptidase_S8"/>
    <property type="match status" value="1"/>
</dbReference>
<dbReference type="EMBL" id="JAERRK010000013">
    <property type="protein sequence ID" value="MBL1084920.1"/>
    <property type="molecule type" value="Genomic_DNA"/>
</dbReference>
<feature type="compositionally biased region" description="Low complexity" evidence="6">
    <location>
        <begin position="392"/>
        <end position="403"/>
    </location>
</feature>
<gene>
    <name evidence="9" type="ORF">JK359_23605</name>
</gene>
<comment type="caution">
    <text evidence="9">The sequence shown here is derived from an EMBL/GenBank/DDBJ whole genome shotgun (WGS) entry which is preliminary data.</text>
</comment>
<keyword evidence="4 5" id="KW-0720">Serine protease</keyword>
<dbReference type="InterPro" id="IPR036852">
    <property type="entry name" value="Peptidase_S8/S53_dom_sf"/>
</dbReference>
<dbReference type="InterPro" id="IPR000209">
    <property type="entry name" value="Peptidase_S8/S53_dom"/>
</dbReference>
<dbReference type="InterPro" id="IPR050131">
    <property type="entry name" value="Peptidase_S8_subtilisin-like"/>
</dbReference>
<feature type="active site" description="Charge relay system" evidence="5">
    <location>
        <position position="113"/>
    </location>
</feature>
<dbReference type="AlphaFoldDB" id="A0A937EMU3"/>
<dbReference type="GO" id="GO:0006508">
    <property type="term" value="P:proteolysis"/>
    <property type="evidence" value="ECO:0007669"/>
    <property type="project" value="UniProtKB-KW"/>
</dbReference>
<dbReference type="InterPro" id="IPR015500">
    <property type="entry name" value="Peptidase_S8_subtilisin-rel"/>
</dbReference>
<keyword evidence="7" id="KW-1133">Transmembrane helix</keyword>
<proteinExistence type="inferred from homology"/>
<evidence type="ECO:0000256" key="1">
    <source>
        <dbReference type="ARBA" id="ARBA00011073"/>
    </source>
</evidence>
<sequence length="436" mass="43818">MKSGNSRRAERATLPGTRSGRRVRAVGAAVGALVAATVGLAPSAVAGDVQSKQWYLGPMQAEQMWKVSTGKGVKIAVIDTGVKADTASLKGQVLAGETPKSVAYGATADYSGHGTTMAELIAGTGAGGGLKGLAPEAKIVPYRIRLEGLKGGAAEAKKTPEPEAAIRAAADTDARIISMSFGETAPMPKVEEAIQYAASKGKLLIAAVGNEGEKAGGSIGYPAAFSYVVGVAASDESGTVSKFSSSGGYVDFAAPGQDFPGWCDATFRSYCDDMNGTSAAAAITSASAALIWSAHPDWTVNQVTRALVDTAGRKWPKDDPSKYLGYGTVRPRLVLANAGYNPGPANVDPLAKENGGDLLAKSGTSSATSSSSSPSPSASTSSQAPEKGSSGGTSAAGSSAESSNDNNTLWVALGAVAAIVVVGGGAAAVVRARRAR</sequence>
<organism evidence="9 10">
    <name type="scientific">Streptomyces actinomycinicus</name>
    <dbReference type="NCBI Taxonomy" id="1695166"/>
    <lineage>
        <taxon>Bacteria</taxon>
        <taxon>Bacillati</taxon>
        <taxon>Actinomycetota</taxon>
        <taxon>Actinomycetes</taxon>
        <taxon>Kitasatosporales</taxon>
        <taxon>Streptomycetaceae</taxon>
        <taxon>Streptomyces</taxon>
    </lineage>
</organism>
<dbReference type="Gene3D" id="3.40.50.200">
    <property type="entry name" value="Peptidase S8/S53 domain"/>
    <property type="match status" value="1"/>
</dbReference>
<feature type="domain" description="Peptidase S8/S53" evidence="8">
    <location>
        <begin position="70"/>
        <end position="327"/>
    </location>
</feature>
<evidence type="ECO:0000256" key="3">
    <source>
        <dbReference type="ARBA" id="ARBA00022801"/>
    </source>
</evidence>
<evidence type="ECO:0000256" key="4">
    <source>
        <dbReference type="ARBA" id="ARBA00022825"/>
    </source>
</evidence>
<keyword evidence="3 5" id="KW-0378">Hydrolase</keyword>
<dbReference type="GO" id="GO:0004252">
    <property type="term" value="F:serine-type endopeptidase activity"/>
    <property type="evidence" value="ECO:0007669"/>
    <property type="project" value="UniProtKB-UniRule"/>
</dbReference>
<dbReference type="PANTHER" id="PTHR43806">
    <property type="entry name" value="PEPTIDASE S8"/>
    <property type="match status" value="1"/>
</dbReference>
<protein>
    <submittedName>
        <fullName evidence="9">S8 family serine peptidase</fullName>
    </submittedName>
</protein>
<accession>A0A937EMU3</accession>
<keyword evidence="10" id="KW-1185">Reference proteome</keyword>
<feature type="compositionally biased region" description="Low complexity" evidence="6">
    <location>
        <begin position="362"/>
        <end position="385"/>
    </location>
</feature>
<evidence type="ECO:0000256" key="6">
    <source>
        <dbReference type="SAM" id="MobiDB-lite"/>
    </source>
</evidence>
<keyword evidence="7" id="KW-0812">Transmembrane</keyword>
<keyword evidence="2 5" id="KW-0645">Protease</keyword>
<feature type="transmembrane region" description="Helical" evidence="7">
    <location>
        <begin position="409"/>
        <end position="430"/>
    </location>
</feature>
<dbReference type="PRINTS" id="PR00723">
    <property type="entry name" value="SUBTILISIN"/>
</dbReference>
<evidence type="ECO:0000256" key="2">
    <source>
        <dbReference type="ARBA" id="ARBA00022670"/>
    </source>
</evidence>
<feature type="active site" description="Charge relay system" evidence="5">
    <location>
        <position position="79"/>
    </location>
</feature>
<comment type="similarity">
    <text evidence="1 5">Belongs to the peptidase S8 family.</text>
</comment>
<evidence type="ECO:0000313" key="10">
    <source>
        <dbReference type="Proteomes" id="UP000661858"/>
    </source>
</evidence>
<feature type="region of interest" description="Disordered" evidence="6">
    <location>
        <begin position="346"/>
        <end position="404"/>
    </location>
</feature>
<name>A0A937EMU3_9ACTN</name>
<dbReference type="SUPFAM" id="SSF52743">
    <property type="entry name" value="Subtilisin-like"/>
    <property type="match status" value="1"/>
</dbReference>
<feature type="active site" description="Charge relay system" evidence="5">
    <location>
        <position position="278"/>
    </location>
</feature>
<evidence type="ECO:0000256" key="7">
    <source>
        <dbReference type="SAM" id="Phobius"/>
    </source>
</evidence>
<dbReference type="PROSITE" id="PS00136">
    <property type="entry name" value="SUBTILASE_ASP"/>
    <property type="match status" value="1"/>
</dbReference>
<dbReference type="PROSITE" id="PS51892">
    <property type="entry name" value="SUBTILASE"/>
    <property type="match status" value="1"/>
</dbReference>
<dbReference type="InterPro" id="IPR023827">
    <property type="entry name" value="Peptidase_S8_Asp-AS"/>
</dbReference>
<dbReference type="PANTHER" id="PTHR43806:SF11">
    <property type="entry name" value="CEREVISIN-RELATED"/>
    <property type="match status" value="1"/>
</dbReference>